<dbReference type="InterPro" id="IPR011006">
    <property type="entry name" value="CheY-like_superfamily"/>
</dbReference>
<dbReference type="PANTHER" id="PTHR33121">
    <property type="entry name" value="CYCLIC DI-GMP PHOSPHODIESTERASE PDEF"/>
    <property type="match status" value="1"/>
</dbReference>
<dbReference type="InterPro" id="IPR050706">
    <property type="entry name" value="Cyclic-di-GMP_PDE-like"/>
</dbReference>
<dbReference type="PROSITE" id="PS50110">
    <property type="entry name" value="RESPONSE_REGULATORY"/>
    <property type="match status" value="1"/>
</dbReference>
<dbReference type="CDD" id="cd01948">
    <property type="entry name" value="EAL"/>
    <property type="match status" value="1"/>
</dbReference>
<keyword evidence="2" id="KW-1133">Transmembrane helix</keyword>
<dbReference type="EMBL" id="CP114014">
    <property type="protein sequence ID" value="XAY05336.1"/>
    <property type="molecule type" value="Genomic_DNA"/>
</dbReference>
<evidence type="ECO:0000256" key="1">
    <source>
        <dbReference type="PROSITE-ProRule" id="PRU00169"/>
    </source>
</evidence>
<name>A0AAU7AUL1_9ACTN</name>
<reference evidence="5" key="1">
    <citation type="submission" date="2022-12" db="EMBL/GenBank/DDBJ databases">
        <title>Paraconexibacter alkalitolerans sp. nov. and Baekduia alba sp. nov., isolated from soil and emended description of the genera Paraconexibacter (Chun et al., 2020) and Baekduia (An et al., 2020).</title>
        <authorList>
            <person name="Vieira S."/>
            <person name="Huber K.J."/>
            <person name="Geppert A."/>
            <person name="Wolf J."/>
            <person name="Neumann-Schaal M."/>
            <person name="Muesken M."/>
            <person name="Overmann J."/>
        </authorList>
    </citation>
    <scope>NUCLEOTIDE SEQUENCE</scope>
    <source>
        <strain evidence="5">AEG42_29</strain>
    </source>
</reference>
<feature type="domain" description="EAL" evidence="4">
    <location>
        <begin position="346"/>
        <end position="603"/>
    </location>
</feature>
<keyword evidence="2" id="KW-0812">Transmembrane</keyword>
<feature type="transmembrane region" description="Helical" evidence="2">
    <location>
        <begin position="626"/>
        <end position="650"/>
    </location>
</feature>
<keyword evidence="2" id="KW-0472">Membrane</keyword>
<evidence type="ECO:0000259" key="4">
    <source>
        <dbReference type="PROSITE" id="PS50883"/>
    </source>
</evidence>
<organism evidence="5">
    <name type="scientific">Paraconexibacter sp. AEG42_29</name>
    <dbReference type="NCBI Taxonomy" id="2997339"/>
    <lineage>
        <taxon>Bacteria</taxon>
        <taxon>Bacillati</taxon>
        <taxon>Actinomycetota</taxon>
        <taxon>Thermoleophilia</taxon>
        <taxon>Solirubrobacterales</taxon>
        <taxon>Paraconexibacteraceae</taxon>
        <taxon>Paraconexibacter</taxon>
    </lineage>
</organism>
<dbReference type="Gene3D" id="3.20.20.450">
    <property type="entry name" value="EAL domain"/>
    <property type="match status" value="1"/>
</dbReference>
<dbReference type="InterPro" id="IPR029787">
    <property type="entry name" value="Nucleotide_cyclase"/>
</dbReference>
<dbReference type="SUPFAM" id="SSF52172">
    <property type="entry name" value="CheY-like"/>
    <property type="match status" value="1"/>
</dbReference>
<feature type="domain" description="Response regulatory" evidence="3">
    <location>
        <begin position="8"/>
        <end position="129"/>
    </location>
</feature>
<dbReference type="Gene3D" id="3.40.50.2300">
    <property type="match status" value="1"/>
</dbReference>
<comment type="caution">
    <text evidence="1">Lacks conserved residue(s) required for the propagation of feature annotation.</text>
</comment>
<dbReference type="PROSITE" id="PS50883">
    <property type="entry name" value="EAL"/>
    <property type="match status" value="1"/>
</dbReference>
<dbReference type="AlphaFoldDB" id="A0AAU7AUL1"/>
<dbReference type="InterPro" id="IPR001633">
    <property type="entry name" value="EAL_dom"/>
</dbReference>
<dbReference type="InterPro" id="IPR001789">
    <property type="entry name" value="Sig_transdc_resp-reg_receiver"/>
</dbReference>
<dbReference type="PANTHER" id="PTHR33121:SF70">
    <property type="entry name" value="SIGNALING PROTEIN YKOW"/>
    <property type="match status" value="1"/>
</dbReference>
<dbReference type="Pfam" id="PF00563">
    <property type="entry name" value="EAL"/>
    <property type="match status" value="1"/>
</dbReference>
<dbReference type="RefSeq" id="WP_354701846.1">
    <property type="nucleotide sequence ID" value="NZ_CP114014.1"/>
</dbReference>
<evidence type="ECO:0000259" key="3">
    <source>
        <dbReference type="PROSITE" id="PS50110"/>
    </source>
</evidence>
<evidence type="ECO:0008006" key="6">
    <source>
        <dbReference type="Google" id="ProtNLM"/>
    </source>
</evidence>
<evidence type="ECO:0000256" key="2">
    <source>
        <dbReference type="SAM" id="Phobius"/>
    </source>
</evidence>
<gene>
    <name evidence="5" type="ORF">DSM112329_02185</name>
</gene>
<sequence>MRQLQETRALLVAEDPATARHITALLTAGGEPYARTVADVVCAGSGAAALDVLQAESFAVVFVCVEPGEPRGLELLDSVRILAGGTPLLVWADAPTDELRRQAMGHGVSAVVDGSSTGADDLAVVVVGAIAAAGFESATRDALRSARKAAVDVTVLQLHVSGRDSVTRDWSAAERATLVAAVHERLEGRLAAGDVLLDLGDGRHGILATDTGHEAEARGLAQELVQALERPVRVGGERVALTATCGWVLAPVDAPTAEVAVRRSAPQVAVPVDRATAVRAETTAIAVAAARETDDRRAGPGSGTHRGGPRIREAVSQIRPMTVAEAVAATTPPAAAVDPTPAPGPRRGFARRLRAAIARGELVLHYQPIVRLGDDTIPVVEALVRWKLPTADGSARFLPPAEFIPLAEETGAIEEIGAFALSEACRQLREWDDRGLAPVRVAVNLSARELCSPELPARVADALAESGVSADRLELELTESMFADPEGTAKMLRRLRALGVRVAIDDFGTGYSSLGYLTRFAVDVIKVDGAFVRRAADDHDAAEVVRAIVAIAHQLDLEVVAEGVETTEQLRFVQGENVDLVQGFLFCEPLPAEAAGAWLAWAEDVVAQERPVRRPRRVRLTRREQAIRGGSLAAGAIAGAAVALPVQMPAASACPASGEGLVFCEWQHGYAPAFTLFMIVLTVVFVAIDLARRTPALVRAWRDPVARERRARRTLPDAAADPLLLAATWGVSAPPNTVAAATALPVVVESAAEDGVEVPVGAGAGAGSAQAA</sequence>
<dbReference type="Gene3D" id="3.30.70.270">
    <property type="match status" value="1"/>
</dbReference>
<feature type="transmembrane region" description="Helical" evidence="2">
    <location>
        <begin position="670"/>
        <end position="691"/>
    </location>
</feature>
<evidence type="ECO:0000313" key="5">
    <source>
        <dbReference type="EMBL" id="XAY05336.1"/>
    </source>
</evidence>
<protein>
    <recommendedName>
        <fullName evidence="6">EAL domain-containing protein</fullName>
    </recommendedName>
</protein>
<dbReference type="InterPro" id="IPR043128">
    <property type="entry name" value="Rev_trsase/Diguanyl_cyclase"/>
</dbReference>
<proteinExistence type="predicted"/>
<accession>A0AAU7AUL1</accession>
<dbReference type="InterPro" id="IPR035919">
    <property type="entry name" value="EAL_sf"/>
</dbReference>
<dbReference type="SUPFAM" id="SSF141868">
    <property type="entry name" value="EAL domain-like"/>
    <property type="match status" value="1"/>
</dbReference>
<dbReference type="GO" id="GO:0071111">
    <property type="term" value="F:cyclic-guanylate-specific phosphodiesterase activity"/>
    <property type="evidence" value="ECO:0007669"/>
    <property type="project" value="InterPro"/>
</dbReference>
<dbReference type="KEGG" id="parq:DSM112329_02185"/>
<dbReference type="SUPFAM" id="SSF55073">
    <property type="entry name" value="Nucleotide cyclase"/>
    <property type="match status" value="1"/>
</dbReference>
<dbReference type="SMART" id="SM00052">
    <property type="entry name" value="EAL"/>
    <property type="match status" value="1"/>
</dbReference>
<dbReference type="GO" id="GO:0000160">
    <property type="term" value="P:phosphorelay signal transduction system"/>
    <property type="evidence" value="ECO:0007669"/>
    <property type="project" value="InterPro"/>
</dbReference>